<keyword evidence="1" id="KW-0812">Transmembrane</keyword>
<keyword evidence="1" id="KW-0472">Membrane</keyword>
<protein>
    <submittedName>
        <fullName evidence="2">Uncharacterized protein</fullName>
    </submittedName>
</protein>
<evidence type="ECO:0000313" key="2">
    <source>
        <dbReference type="EMBL" id="NGM51563.1"/>
    </source>
</evidence>
<dbReference type="RefSeq" id="WP_165261171.1">
    <property type="nucleotide sequence ID" value="NZ_JAAKGT010000010.1"/>
</dbReference>
<dbReference type="EMBL" id="JAAKGT010000010">
    <property type="protein sequence ID" value="NGM51563.1"/>
    <property type="molecule type" value="Genomic_DNA"/>
</dbReference>
<accession>A0A6G4R1G9</accession>
<keyword evidence="1" id="KW-1133">Transmembrane helix</keyword>
<sequence length="106" mass="11345">MRMLLIAAVCGAGILSLALAIYAGVRANRAVAAILDMVNRHADPGAPRETGVNRDPITWNRVSSRYRAIDPGAPLIWRYRLWTFLMVLSGLLAFAVLGGLADAGSP</sequence>
<reference evidence="2" key="1">
    <citation type="submission" date="2020-02" db="EMBL/GenBank/DDBJ databases">
        <authorList>
            <person name="Gao J."/>
            <person name="Sun J."/>
        </authorList>
    </citation>
    <scope>NUCLEOTIDE SEQUENCE</scope>
    <source>
        <strain evidence="2">602-2</strain>
    </source>
</reference>
<proteinExistence type="predicted"/>
<comment type="caution">
    <text evidence="2">The sequence shown here is derived from an EMBL/GenBank/DDBJ whole genome shotgun (WGS) entry which is preliminary data.</text>
</comment>
<organism evidence="2">
    <name type="scientific">Caulobacter sp. 602-2</name>
    <dbReference type="NCBI Taxonomy" id="2710887"/>
    <lineage>
        <taxon>Bacteria</taxon>
        <taxon>Pseudomonadati</taxon>
        <taxon>Pseudomonadota</taxon>
        <taxon>Alphaproteobacteria</taxon>
        <taxon>Caulobacterales</taxon>
        <taxon>Caulobacteraceae</taxon>
        <taxon>Caulobacter</taxon>
    </lineage>
</organism>
<feature type="transmembrane region" description="Helical" evidence="1">
    <location>
        <begin position="81"/>
        <end position="101"/>
    </location>
</feature>
<dbReference type="AlphaFoldDB" id="A0A6G4R1G9"/>
<name>A0A6G4R1G9_9CAUL</name>
<gene>
    <name evidence="2" type="ORF">G5B46_18275</name>
</gene>
<evidence type="ECO:0000256" key="1">
    <source>
        <dbReference type="SAM" id="Phobius"/>
    </source>
</evidence>